<comment type="caution">
    <text evidence="4">The sequence shown here is derived from an EMBL/GenBank/DDBJ whole genome shotgun (WGS) entry which is preliminary data.</text>
</comment>
<evidence type="ECO:0000256" key="1">
    <source>
        <dbReference type="SAM" id="Coils"/>
    </source>
</evidence>
<evidence type="ECO:0000313" key="4">
    <source>
        <dbReference type="EMBL" id="KKO20471.1"/>
    </source>
</evidence>
<evidence type="ECO:0000256" key="3">
    <source>
        <dbReference type="SAM" id="Phobius"/>
    </source>
</evidence>
<keyword evidence="1" id="KW-0175">Coiled coil</keyword>
<dbReference type="AlphaFoldDB" id="A0A0M2UZS1"/>
<evidence type="ECO:0000313" key="5">
    <source>
        <dbReference type="Proteomes" id="UP000034954"/>
    </source>
</evidence>
<name>A0A0M2UZS1_9BACT</name>
<feature type="transmembrane region" description="Helical" evidence="3">
    <location>
        <begin position="193"/>
        <end position="214"/>
    </location>
</feature>
<organism evidence="4 5">
    <name type="scientific">Candidatus Brocadia fulgida</name>
    <dbReference type="NCBI Taxonomy" id="380242"/>
    <lineage>
        <taxon>Bacteria</taxon>
        <taxon>Pseudomonadati</taxon>
        <taxon>Planctomycetota</taxon>
        <taxon>Candidatus Brocadiia</taxon>
        <taxon>Candidatus Brocadiales</taxon>
        <taxon>Candidatus Brocadiaceae</taxon>
        <taxon>Candidatus Brocadia</taxon>
    </lineage>
</organism>
<feature type="coiled-coil region" evidence="1">
    <location>
        <begin position="739"/>
        <end position="784"/>
    </location>
</feature>
<dbReference type="EMBL" id="LAQJ01000102">
    <property type="protein sequence ID" value="KKO20471.1"/>
    <property type="molecule type" value="Genomic_DNA"/>
</dbReference>
<feature type="transmembrane region" description="Helical" evidence="3">
    <location>
        <begin position="98"/>
        <end position="122"/>
    </location>
</feature>
<accession>A0A0M2UZS1</accession>
<feature type="compositionally biased region" description="Basic and acidic residues" evidence="2">
    <location>
        <begin position="1002"/>
        <end position="1016"/>
    </location>
</feature>
<keyword evidence="3" id="KW-0812">Transmembrane</keyword>
<keyword evidence="3" id="KW-0472">Membrane</keyword>
<proteinExistence type="predicted"/>
<gene>
    <name evidence="4" type="ORF">BROFUL_00802</name>
</gene>
<feature type="coiled-coil region" evidence="1">
    <location>
        <begin position="620"/>
        <end position="670"/>
    </location>
</feature>
<feature type="transmembrane region" description="Helical" evidence="3">
    <location>
        <begin position="69"/>
        <end position="92"/>
    </location>
</feature>
<reference evidence="4 5" key="1">
    <citation type="journal article" date="2013" name="BMC Microbiol.">
        <title>Identification of the type II cytochrome c maturation pathway in anammox bacteria by comparative genomics.</title>
        <authorList>
            <person name="Ferousi C."/>
            <person name="Speth D.R."/>
            <person name="Reimann J."/>
            <person name="Op den Camp H.J."/>
            <person name="Allen J.W."/>
            <person name="Keltjens J.T."/>
            <person name="Jetten M.S."/>
        </authorList>
    </citation>
    <scope>NUCLEOTIDE SEQUENCE [LARGE SCALE GENOMIC DNA]</scope>
    <source>
        <strain evidence="4">RU1</strain>
    </source>
</reference>
<keyword evidence="3" id="KW-1133">Transmembrane helix</keyword>
<evidence type="ECO:0000256" key="2">
    <source>
        <dbReference type="SAM" id="MobiDB-lite"/>
    </source>
</evidence>
<dbReference type="Proteomes" id="UP000034954">
    <property type="component" value="Unassembled WGS sequence"/>
</dbReference>
<feature type="region of interest" description="Disordered" evidence="2">
    <location>
        <begin position="1002"/>
        <end position="1028"/>
    </location>
</feature>
<protein>
    <submittedName>
        <fullName evidence="4">Uncharacterized protein</fullName>
    </submittedName>
</protein>
<keyword evidence="5" id="KW-1185">Reference proteome</keyword>
<sequence>MKRDVRGYTTIKNFAKRLVFQSIQIKRDCIDFLTLFNIRDKRAQDSQGVIKSSLWTVCKVAVVNRVYGGMALLCSTSLLLLIIGGIGLSVLFRFPFGVAVFYTVSLIALCFIFFRALLLPLLSLLNREKIALLIEQKYPSLNNGLISSIQLSVDKSRRKKATGYSERLISMLIDDTAKQLKQLDLSQVISKRFFRLSCVMLVASALVFGVIGIMKPSYLHKNIPILLSYLRNGKALGESGFPGPPSPVIGDITMSYRFPLYSGLQPKTVYNTSGDIRALKGSEIQMSALSDQSLLSAAIIFNHTQRIPFLIENGRTIKGVLSLLESGTYVFETTDSKGRTVQDATPHTIQVDPDRFPEVTIHMPAKDLAVHEKDTVEIRYAAKDDFGIGEISLVYEQGEERKNRVLASFGKTQLQYSGAYAWSLSELTLQPDDKIAYYIEVKDNDAISGPKVSRSTTFYLEIYSSRKKHIELVQLQEALLQELIHMLADDLTKRIDDERCAVKEYLTMTQDGIQDRAEKIIGLFTDILVGMQDDVMANYSVYYSLENLKNNFRNVTEKKREAIRHAVLSSDATTIPVSQLHELQKFQDEEVINVEDSIIFLHDLIRKQRLEEVLDTGKNLVQSQNTLEKLLEQLRKGEDAKLNEKVLAELKRIEETIRQMMEKLMQMAQGEHMDEFLNADALRQLEQKDVMKELDAMKEAFNKGNLDAALQSAQRFLSALQGMMNQMQSSAKNLADSSYDEMLKETNQFLDKISELENKERKLTENTNALKKDIQKRISEATEENLRSFFQKQGERVATIRKDIAEAKEMLAQNKLLQEYLQVNRELQRMSDGRNAMAGRFRELFGGNEEGEDYVEEFDAVTETAKKNAELNRAINKDPLQRDFLSMSRDLPQAEETLTHLEEMLNAWEVKESLGLAKELSNSVNQWNNRMKRTLEQKSVAGKEDISKKDREIPERVEDAARQNQHIIQDLEAMMERLEDQQLASMTPEDQDALRKYAKEQKELQEETDDLREMTGERSQQNPFMDEDADNQLDLASKSMEGAGKKLEKHDMQGALNDERESLYRLAEAKKGMEKAKERIARGMMGQGMPMPMPFRGQRDEGQFGASTEKVEIPSEEAYKVPKEFREDILNALKEGLPEKYQDLNKDYYQRLVD</sequence>